<dbReference type="InterPro" id="IPR000504">
    <property type="entry name" value="RRM_dom"/>
</dbReference>
<organism evidence="8 9">
    <name type="scientific">Thraustotheca clavata</name>
    <dbReference type="NCBI Taxonomy" id="74557"/>
    <lineage>
        <taxon>Eukaryota</taxon>
        <taxon>Sar</taxon>
        <taxon>Stramenopiles</taxon>
        <taxon>Oomycota</taxon>
        <taxon>Saprolegniomycetes</taxon>
        <taxon>Saprolegniales</taxon>
        <taxon>Achlyaceae</taxon>
        <taxon>Thraustotheca</taxon>
    </lineage>
</organism>
<comment type="caution">
    <text evidence="8">The sequence shown here is derived from an EMBL/GenBank/DDBJ whole genome shotgun (WGS) entry which is preliminary data.</text>
</comment>
<keyword evidence="9" id="KW-1185">Reference proteome</keyword>
<feature type="domain" description="Protein kinase" evidence="6">
    <location>
        <begin position="54"/>
        <end position="323"/>
    </location>
</feature>
<evidence type="ECO:0000256" key="5">
    <source>
        <dbReference type="RuleBase" id="RU000304"/>
    </source>
</evidence>
<dbReference type="Proteomes" id="UP000243217">
    <property type="component" value="Unassembled WGS sequence"/>
</dbReference>
<dbReference type="PROSITE" id="PS50011">
    <property type="entry name" value="PROTEIN_KINASE_DOM"/>
    <property type="match status" value="1"/>
</dbReference>
<evidence type="ECO:0000256" key="1">
    <source>
        <dbReference type="ARBA" id="ARBA00022741"/>
    </source>
</evidence>
<dbReference type="PANTHER" id="PTHR24347">
    <property type="entry name" value="SERINE/THREONINE-PROTEIN KINASE"/>
    <property type="match status" value="1"/>
</dbReference>
<dbReference type="PROSITE" id="PS50102">
    <property type="entry name" value="RRM"/>
    <property type="match status" value="1"/>
</dbReference>
<dbReference type="InterPro" id="IPR017441">
    <property type="entry name" value="Protein_kinase_ATP_BS"/>
</dbReference>
<evidence type="ECO:0000256" key="3">
    <source>
        <dbReference type="PROSITE-ProRule" id="PRU00176"/>
    </source>
</evidence>
<dbReference type="PROSITE" id="PS00108">
    <property type="entry name" value="PROTEIN_KINASE_ST"/>
    <property type="match status" value="1"/>
</dbReference>
<keyword evidence="8" id="KW-0808">Transferase</keyword>
<gene>
    <name evidence="8" type="ORF">THRCLA_09265</name>
</gene>
<comment type="similarity">
    <text evidence="5">Belongs to the protein kinase superfamily.</text>
</comment>
<dbReference type="GO" id="GO:0003723">
    <property type="term" value="F:RNA binding"/>
    <property type="evidence" value="ECO:0007669"/>
    <property type="project" value="UniProtKB-UniRule"/>
</dbReference>
<dbReference type="GO" id="GO:0004674">
    <property type="term" value="F:protein serine/threonine kinase activity"/>
    <property type="evidence" value="ECO:0007669"/>
    <property type="project" value="UniProtKB-KW"/>
</dbReference>
<evidence type="ECO:0000256" key="4">
    <source>
        <dbReference type="PROSITE-ProRule" id="PRU10141"/>
    </source>
</evidence>
<dbReference type="InterPro" id="IPR012677">
    <property type="entry name" value="Nucleotide-bd_a/b_plait_sf"/>
</dbReference>
<keyword evidence="2 4" id="KW-0067">ATP-binding</keyword>
<feature type="binding site" evidence="4">
    <location>
        <position position="83"/>
    </location>
    <ligand>
        <name>ATP</name>
        <dbReference type="ChEBI" id="CHEBI:30616"/>
    </ligand>
</feature>
<dbReference type="SMART" id="SM00220">
    <property type="entry name" value="S_TKc"/>
    <property type="match status" value="1"/>
</dbReference>
<keyword evidence="3" id="KW-0694">RNA-binding</keyword>
<dbReference type="SUPFAM" id="SSF56112">
    <property type="entry name" value="Protein kinase-like (PK-like)"/>
    <property type="match status" value="1"/>
</dbReference>
<name>A0A1V9YY75_9STRA</name>
<dbReference type="InterPro" id="IPR011009">
    <property type="entry name" value="Kinase-like_dom_sf"/>
</dbReference>
<evidence type="ECO:0000259" key="7">
    <source>
        <dbReference type="PROSITE" id="PS50102"/>
    </source>
</evidence>
<dbReference type="OrthoDB" id="40902at2759"/>
<keyword evidence="8" id="KW-0418">Kinase</keyword>
<protein>
    <submittedName>
        <fullName evidence="8">Kinase</fullName>
    </submittedName>
</protein>
<accession>A0A1V9YY75</accession>
<evidence type="ECO:0000313" key="8">
    <source>
        <dbReference type="EMBL" id="OQR90593.1"/>
    </source>
</evidence>
<reference evidence="8 9" key="1">
    <citation type="journal article" date="2014" name="Genome Biol. Evol.">
        <title>The secreted proteins of Achlya hypogyna and Thraustotheca clavata identify the ancestral oomycete secretome and reveal gene acquisitions by horizontal gene transfer.</title>
        <authorList>
            <person name="Misner I."/>
            <person name="Blouin N."/>
            <person name="Leonard G."/>
            <person name="Richards T.A."/>
            <person name="Lane C.E."/>
        </authorList>
    </citation>
    <scope>NUCLEOTIDE SEQUENCE [LARGE SCALE GENOMIC DNA]</scope>
    <source>
        <strain evidence="8 9">ATCC 34112</strain>
    </source>
</reference>
<dbReference type="PROSITE" id="PS00107">
    <property type="entry name" value="PROTEIN_KINASE_ATP"/>
    <property type="match status" value="1"/>
</dbReference>
<dbReference type="GO" id="GO:0005524">
    <property type="term" value="F:ATP binding"/>
    <property type="evidence" value="ECO:0007669"/>
    <property type="project" value="UniProtKB-UniRule"/>
</dbReference>
<dbReference type="InterPro" id="IPR008271">
    <property type="entry name" value="Ser/Thr_kinase_AS"/>
</dbReference>
<dbReference type="Gene3D" id="3.30.70.330">
    <property type="match status" value="1"/>
</dbReference>
<dbReference type="AlphaFoldDB" id="A0A1V9YY75"/>
<dbReference type="SUPFAM" id="SSF54928">
    <property type="entry name" value="RNA-binding domain, RBD"/>
    <property type="match status" value="1"/>
</dbReference>
<evidence type="ECO:0000313" key="9">
    <source>
        <dbReference type="Proteomes" id="UP000243217"/>
    </source>
</evidence>
<keyword evidence="5" id="KW-0723">Serine/threonine-protein kinase</keyword>
<dbReference type="FunFam" id="1.10.510.10:FF:000571">
    <property type="entry name" value="Maternal embryonic leucine zipper kinase"/>
    <property type="match status" value="1"/>
</dbReference>
<dbReference type="Gene3D" id="1.10.510.10">
    <property type="entry name" value="Transferase(Phosphotransferase) domain 1"/>
    <property type="match status" value="1"/>
</dbReference>
<sequence>MFASTCARVWTRKERGRALFGSGVVGAVVLSSMALDSHCDAPRLLPNDMLSSKYHVDRMIGSGGFARVCVGREKHSDAPVAIKRLSKNLTSKARFEQEVAILKQVQGNQSVVQLKEAFETKDDWILITEFIQGGELFERLLSHGTYTEGQAKELTKEISSALLHLHAQNVVHADVKPENILLQSTSDCARMILIDFGLSFRATERSNHAWDGSGTVAYAAPEVLTKDNITSAIDMWALGVVLYVLLAGYHPFDPNNELSDREMRSVIVAGKYDFDHPVWNTVMVRLYVGGLPLDVTKDELCQRFSKVPSVNIAAIDMVLHQAKGHGIRDFVYIDLKGASKEAEMNAVQQYIQAYNNTKWKGKRLRVEAALPNYDQRLADERAQMKAEQEERNSIPLSTNIEMKTVYAGTRIVF</sequence>
<dbReference type="Pfam" id="PF00069">
    <property type="entry name" value="Pkinase"/>
    <property type="match status" value="1"/>
</dbReference>
<proteinExistence type="inferred from homology"/>
<dbReference type="InterPro" id="IPR000719">
    <property type="entry name" value="Prot_kinase_dom"/>
</dbReference>
<evidence type="ECO:0000259" key="6">
    <source>
        <dbReference type="PROSITE" id="PS50011"/>
    </source>
</evidence>
<feature type="domain" description="RRM" evidence="7">
    <location>
        <begin position="284"/>
        <end position="371"/>
    </location>
</feature>
<keyword evidence="1 4" id="KW-0547">Nucleotide-binding</keyword>
<dbReference type="STRING" id="74557.A0A1V9YY75"/>
<evidence type="ECO:0000256" key="2">
    <source>
        <dbReference type="ARBA" id="ARBA00022840"/>
    </source>
</evidence>
<dbReference type="InterPro" id="IPR035979">
    <property type="entry name" value="RBD_domain_sf"/>
</dbReference>
<dbReference type="EMBL" id="JNBS01002514">
    <property type="protein sequence ID" value="OQR90593.1"/>
    <property type="molecule type" value="Genomic_DNA"/>
</dbReference>